<reference evidence="2 3" key="1">
    <citation type="submission" date="2018-12" db="EMBL/GenBank/DDBJ databases">
        <title>Complete genome sequence of Haloplanus rallus MBLA0036.</title>
        <authorList>
            <person name="Nam Y.-d."/>
            <person name="Kang J."/>
            <person name="Chung W.-H."/>
            <person name="Park Y.S."/>
        </authorList>
    </citation>
    <scope>NUCLEOTIDE SEQUENCE [LARGE SCALE GENOMIC DNA]</scope>
    <source>
        <strain evidence="2 3">MBLA0036</strain>
    </source>
</reference>
<protein>
    <recommendedName>
        <fullName evidence="1">DUF7260 domain-containing protein</fullName>
    </recommendedName>
</protein>
<dbReference type="RefSeq" id="WP_157688067.1">
    <property type="nucleotide sequence ID" value="NZ_CP034345.1"/>
</dbReference>
<proteinExistence type="predicted"/>
<keyword evidence="3" id="KW-1185">Reference proteome</keyword>
<accession>A0A6B9F658</accession>
<evidence type="ECO:0000313" key="2">
    <source>
        <dbReference type="EMBL" id="QGX93831.1"/>
    </source>
</evidence>
<organism evidence="2 3">
    <name type="scientific">Haloplanus rallus</name>
    <dbReference type="NCBI Taxonomy" id="1816183"/>
    <lineage>
        <taxon>Archaea</taxon>
        <taxon>Methanobacteriati</taxon>
        <taxon>Methanobacteriota</taxon>
        <taxon>Stenosarchaea group</taxon>
        <taxon>Halobacteria</taxon>
        <taxon>Halobacteriales</taxon>
        <taxon>Haloferacaceae</taxon>
        <taxon>Haloplanus</taxon>
    </lineage>
</organism>
<dbReference type="KEGG" id="hra:EI982_03045"/>
<dbReference type="Proteomes" id="UP000428325">
    <property type="component" value="Chromosome"/>
</dbReference>
<name>A0A6B9F658_9EURY</name>
<feature type="domain" description="DUF7260" evidence="1">
    <location>
        <begin position="23"/>
        <end position="244"/>
    </location>
</feature>
<evidence type="ECO:0000259" key="1">
    <source>
        <dbReference type="Pfam" id="PF23921"/>
    </source>
</evidence>
<dbReference type="InterPro" id="IPR055684">
    <property type="entry name" value="DUF7260"/>
</dbReference>
<dbReference type="AlphaFoldDB" id="A0A6B9F658"/>
<sequence>MAPTRELPGPVSAMLREHVLEPLSRTGGIIEAEREEVEAERRAFVRFRDRVADVETVTPSRCSTGSTLVAAPEQRSTKSLDRVRVAFRETVMSVDHYSEVYGEALEEFAAAELSPEVAVGLGPGTSQSFTDLYKATLMNAVDSAADRRETIRDHLDGERDAIATHRATLIETLDSLDWPPRARRQSDIEDRLEEVTRARQTELHRGFPLSGADGHDLCQYLYQDPEWTYPVLTGVTRFYATLEAPSPDGRSTR</sequence>
<dbReference type="GeneID" id="43368478"/>
<gene>
    <name evidence="2" type="ORF">EI982_03045</name>
</gene>
<dbReference type="OrthoDB" id="206489at2157"/>
<dbReference type="Pfam" id="PF23921">
    <property type="entry name" value="DUF7260"/>
    <property type="match status" value="1"/>
</dbReference>
<dbReference type="EMBL" id="CP034345">
    <property type="protein sequence ID" value="QGX93831.1"/>
    <property type="molecule type" value="Genomic_DNA"/>
</dbReference>
<evidence type="ECO:0000313" key="3">
    <source>
        <dbReference type="Proteomes" id="UP000428325"/>
    </source>
</evidence>